<evidence type="ECO:0000256" key="3">
    <source>
        <dbReference type="ARBA" id="ARBA00022989"/>
    </source>
</evidence>
<evidence type="ECO:0000256" key="4">
    <source>
        <dbReference type="ARBA" id="ARBA00023136"/>
    </source>
</evidence>
<evidence type="ECO:0000313" key="8">
    <source>
        <dbReference type="Proteomes" id="UP001187471"/>
    </source>
</evidence>
<keyword evidence="8" id="KW-1185">Reference proteome</keyword>
<feature type="transmembrane region" description="Helical" evidence="5">
    <location>
        <begin position="6"/>
        <end position="25"/>
    </location>
</feature>
<comment type="caution">
    <text evidence="7">The sequence shown here is derived from an EMBL/GenBank/DDBJ whole genome shotgun (WGS) entry which is preliminary data.</text>
</comment>
<dbReference type="GO" id="GO:0016020">
    <property type="term" value="C:membrane"/>
    <property type="evidence" value="ECO:0007669"/>
    <property type="project" value="UniProtKB-SubCell"/>
</dbReference>
<dbReference type="EMBL" id="JAVXUO010003095">
    <property type="protein sequence ID" value="KAK2966777.1"/>
    <property type="molecule type" value="Genomic_DNA"/>
</dbReference>
<evidence type="ECO:0000259" key="6">
    <source>
        <dbReference type="Pfam" id="PF00916"/>
    </source>
</evidence>
<evidence type="ECO:0000313" key="7">
    <source>
        <dbReference type="EMBL" id="KAK2966777.1"/>
    </source>
</evidence>
<dbReference type="Proteomes" id="UP001187471">
    <property type="component" value="Unassembled WGS sequence"/>
</dbReference>
<protein>
    <recommendedName>
        <fullName evidence="6">SLC26A/SulP transporter domain-containing protein</fullName>
    </recommendedName>
</protein>
<name>A0AA88QEN1_9ASTE</name>
<dbReference type="Pfam" id="PF00916">
    <property type="entry name" value="Sulfate_transp"/>
    <property type="match status" value="1"/>
</dbReference>
<evidence type="ECO:0000256" key="2">
    <source>
        <dbReference type="ARBA" id="ARBA00022692"/>
    </source>
</evidence>
<proteinExistence type="predicted"/>
<keyword evidence="2 5" id="KW-0812">Transmembrane</keyword>
<comment type="subcellular location">
    <subcellularLocation>
        <location evidence="1">Membrane</location>
        <topology evidence="1">Multi-pass membrane protein</topology>
    </subcellularLocation>
</comment>
<gene>
    <name evidence="7" type="ORF">RJ640_020620</name>
</gene>
<dbReference type="InterPro" id="IPR011547">
    <property type="entry name" value="SLC26A/SulP_dom"/>
</dbReference>
<accession>A0AA88QEN1</accession>
<keyword evidence="3 5" id="KW-1133">Transmembrane helix</keyword>
<evidence type="ECO:0000256" key="1">
    <source>
        <dbReference type="ARBA" id="ARBA00004141"/>
    </source>
</evidence>
<evidence type="ECO:0000256" key="5">
    <source>
        <dbReference type="SAM" id="Phobius"/>
    </source>
</evidence>
<organism evidence="7 8">
    <name type="scientific">Escallonia rubra</name>
    <dbReference type="NCBI Taxonomy" id="112253"/>
    <lineage>
        <taxon>Eukaryota</taxon>
        <taxon>Viridiplantae</taxon>
        <taxon>Streptophyta</taxon>
        <taxon>Embryophyta</taxon>
        <taxon>Tracheophyta</taxon>
        <taxon>Spermatophyta</taxon>
        <taxon>Magnoliopsida</taxon>
        <taxon>eudicotyledons</taxon>
        <taxon>Gunneridae</taxon>
        <taxon>Pentapetalae</taxon>
        <taxon>asterids</taxon>
        <taxon>campanulids</taxon>
        <taxon>Escalloniales</taxon>
        <taxon>Escalloniaceae</taxon>
        <taxon>Escallonia</taxon>
    </lineage>
</organism>
<sequence length="125" mass="13288">MGVVCSLLVSAASFELGLLVVFVLFGPEVKSAMLQPYQVYMRMITGTTAVKLVTMCMDGISYAKLANLPPIVDSSFVPPLVYVVLGNSRDLAVGPVSIAHSNPVALPLTCSSKMNTTVIVNTYEC</sequence>
<reference evidence="7" key="1">
    <citation type="submission" date="2022-12" db="EMBL/GenBank/DDBJ databases">
        <title>Draft genome assemblies for two species of Escallonia (Escalloniales).</title>
        <authorList>
            <person name="Chanderbali A."/>
            <person name="Dervinis C."/>
            <person name="Anghel I."/>
            <person name="Soltis D."/>
            <person name="Soltis P."/>
            <person name="Zapata F."/>
        </authorList>
    </citation>
    <scope>NUCLEOTIDE SEQUENCE</scope>
    <source>
        <strain evidence="7">UCBG92.1500</strain>
        <tissue evidence="7">Leaf</tissue>
    </source>
</reference>
<feature type="domain" description="SLC26A/SulP transporter" evidence="6">
    <location>
        <begin position="56"/>
        <end position="99"/>
    </location>
</feature>
<keyword evidence="4 5" id="KW-0472">Membrane</keyword>
<dbReference type="AlphaFoldDB" id="A0AA88QEN1"/>